<dbReference type="GO" id="GO:0031491">
    <property type="term" value="F:nucleosome binding"/>
    <property type="evidence" value="ECO:0007669"/>
    <property type="project" value="TreeGrafter"/>
</dbReference>
<dbReference type="Pfam" id="PF00400">
    <property type="entry name" value="WD40"/>
    <property type="match status" value="1"/>
</dbReference>
<keyword evidence="3" id="KW-1185">Reference proteome</keyword>
<feature type="region of interest" description="Disordered" evidence="1">
    <location>
        <begin position="818"/>
        <end position="839"/>
    </location>
</feature>
<dbReference type="SMART" id="SM00320">
    <property type="entry name" value="WD40"/>
    <property type="match status" value="4"/>
</dbReference>
<dbReference type="STRING" id="1537102.L0AVK7"/>
<dbReference type="PANTHER" id="PTHR13831:SF0">
    <property type="entry name" value="PROTEIN HIRA"/>
    <property type="match status" value="1"/>
</dbReference>
<organism evidence="2 3">
    <name type="scientific">Theileria equi strain WA</name>
    <dbReference type="NCBI Taxonomy" id="1537102"/>
    <lineage>
        <taxon>Eukaryota</taxon>
        <taxon>Sar</taxon>
        <taxon>Alveolata</taxon>
        <taxon>Apicomplexa</taxon>
        <taxon>Aconoidasida</taxon>
        <taxon>Piroplasmida</taxon>
        <taxon>Theileriidae</taxon>
        <taxon>Theileria</taxon>
    </lineage>
</organism>
<dbReference type="InterPro" id="IPR015943">
    <property type="entry name" value="WD40/YVTN_repeat-like_dom_sf"/>
</dbReference>
<evidence type="ECO:0000313" key="2">
    <source>
        <dbReference type="EMBL" id="AFZ79278.1"/>
    </source>
</evidence>
<dbReference type="GO" id="GO:0000417">
    <property type="term" value="C:HIR complex"/>
    <property type="evidence" value="ECO:0007669"/>
    <property type="project" value="TreeGrafter"/>
</dbReference>
<sequence>MKIERLSNCCGPRGTLSAVDFQPHSEARDIHRLATSGGTYVQIWGLTRVASKNTHIPIKCICLYTFSDHSPYEVTTVRWSPNGVYVASTDSGGVTHVLKRNAKKCEIIEQLIRNKIMGENSEIPEIATEQKEVKKYIFKYDGTESSKTKSASGIPRISISAKATQLETQDIRKDIFEMIDNDNIEGNMETWETLGPISCPPNMGQLFDISWAPDNRSIVGGGMNGQVAVFDIHTKEIVAKFDALENPSPTSGFSGRGYIKSVAWDPMTLHIAVQSSNREISVWRRSAPLPPGSPMKWTFKKILFNDSFSEISHTDILGGSRISWAPNGKLVAFPNTSASDHNFTTCYEIDHDTLSFSHLLHKSTYDKHKIQYIYDTTEHLITDNPLLLRGHNSRIRNVRFSADIMKPTPQRNSKSSNVEKIFFSAQCSDDNMVSVWRFKLNVSNKSSQKYDVGCICVVQNFLDEQSSIEDLSWGNNGKWLAIASSQGGLVLIDFTNEELASKFHTNWIQGLNLANTPQPSNTMFEYLDYKYNQSSNTQSNTESFSSELDKGSHTKLSQLDYEKNKSHLYTTIQETMSMDPNTNVAMDTDMEFEYLENFCHVIIPLVPVLLDIFVKVIHLLEYLILLSYNMYTSIELENHSLVERANPESFDIQRYQQDLEKYFSSADFYSSTFYNGRFLCNTLTIDDCEQSDKILSQLDLSQTEISQNIPAESVSTPKPNIRNTSKRSKQNANKSVVDDGVITDIWLDMDYGDSNHMLQYYWKDAKDKSDVINEIIGHSNNILLDDPIMPIKGVDSLKKPQDIEIEIISPQNIPSARSDSNILHKNSSRATPKRSTSIASNGNFKKSSYFAAPILKQSICIALPTNKQKIVGMNFPRTYSNSLYSSIVCIEESIDSLKTHWIKYFSSGYITHIDLLDNNMLMVLTQSQNNFPGDTASIEELRNSGSKQEHFSNYTFLKSKTAYNKMGNMFLDTSSFLTIMNYATGETYMNEQRLGYAPISNANIVSWNSTVYVTIVDVNAVIYLHSLKYNSSKLDVNISNMTKWDLREISNLDLDSIFKIEMIDSQINASNILANVDLYKTNTTASDVTDSTEEVFGDLLRSKDAKVSEVMLTYDRETVKDIIHQESPRFLVYLANLHVCILSKDFAPFILTPPDFCSIEDSEDSSLTLSMIYKSYDMKFDIGAELLAYKNGKRGRQGEMTNKGSKQNKFVSSIMNDLISKLSHDSLFLSKFGGLVSHSESDVEVCQDEDEPYEDFEIKELKNKLCGCLLVGSVWEYILYLCKYIARVFSGLNISEICLVTTGLYKSILGSFIQIHNEYRKEIQIFDIKEFQPLASVCLFILRNIIVQMVWKIYCIVSQEYSNRRNIVKYGLSKDEFFEKSDNAKCKLCYTNYCGSFGLECPMVNAELLLKNKCKSDEFVPHFQVSNSKLFKVLYRKYRSY</sequence>
<dbReference type="Proteomes" id="UP000031512">
    <property type="component" value="Chromosome 1"/>
</dbReference>
<protein>
    <submittedName>
        <fullName evidence="2">Uncharacterized protein</fullName>
    </submittedName>
</protein>
<evidence type="ECO:0000313" key="3">
    <source>
        <dbReference type="Proteomes" id="UP000031512"/>
    </source>
</evidence>
<dbReference type="InterPro" id="IPR001680">
    <property type="entry name" value="WD40_rpt"/>
</dbReference>
<evidence type="ECO:0000256" key="1">
    <source>
        <dbReference type="SAM" id="MobiDB-lite"/>
    </source>
</evidence>
<name>L0AVK7_THEEQ</name>
<dbReference type="GO" id="GO:0006351">
    <property type="term" value="P:DNA-templated transcription"/>
    <property type="evidence" value="ECO:0007669"/>
    <property type="project" value="InterPro"/>
</dbReference>
<dbReference type="KEGG" id="beq:BEWA_021260"/>
<reference evidence="2 3" key="1">
    <citation type="journal article" date="2012" name="BMC Genomics">
        <title>Comparative genomic analysis and phylogenetic position of Theileria equi.</title>
        <authorList>
            <person name="Kappmeyer L.S."/>
            <person name="Thiagarajan M."/>
            <person name="Herndon D.R."/>
            <person name="Ramsay J.D."/>
            <person name="Caler E."/>
            <person name="Djikeng A."/>
            <person name="Gillespie J.J."/>
            <person name="Lau A.O."/>
            <person name="Roalson E.H."/>
            <person name="Silva J.C."/>
            <person name="Silva M.G."/>
            <person name="Suarez C.E."/>
            <person name="Ueti M.W."/>
            <person name="Nene V.M."/>
            <person name="Mealey R.H."/>
            <person name="Knowles D.P."/>
            <person name="Brayton K.A."/>
        </authorList>
    </citation>
    <scope>NUCLEOTIDE SEQUENCE [LARGE SCALE GENOMIC DNA]</scope>
    <source>
        <strain evidence="2 3">WA</strain>
    </source>
</reference>
<dbReference type="GO" id="GO:0006338">
    <property type="term" value="P:chromatin remodeling"/>
    <property type="evidence" value="ECO:0007669"/>
    <property type="project" value="TreeGrafter"/>
</dbReference>
<dbReference type="RefSeq" id="XP_004828944.1">
    <property type="nucleotide sequence ID" value="XM_004828887.1"/>
</dbReference>
<dbReference type="GO" id="GO:0005634">
    <property type="term" value="C:nucleus"/>
    <property type="evidence" value="ECO:0007669"/>
    <property type="project" value="InterPro"/>
</dbReference>
<dbReference type="GO" id="GO:0000785">
    <property type="term" value="C:chromatin"/>
    <property type="evidence" value="ECO:0007669"/>
    <property type="project" value="TreeGrafter"/>
</dbReference>
<dbReference type="GeneID" id="15807066"/>
<proteinExistence type="predicted"/>
<dbReference type="OrthoDB" id="1741719at2759"/>
<gene>
    <name evidence="2" type="ORF">BEWA_021260</name>
</gene>
<dbReference type="PANTHER" id="PTHR13831">
    <property type="entry name" value="MEMBER OF THE HIR1 FAMILY OF WD-REPEAT PROTEINS"/>
    <property type="match status" value="1"/>
</dbReference>
<feature type="region of interest" description="Disordered" evidence="1">
    <location>
        <begin position="709"/>
        <end position="733"/>
    </location>
</feature>
<dbReference type="eggNOG" id="KOG0973">
    <property type="taxonomic scope" value="Eukaryota"/>
</dbReference>
<dbReference type="Gene3D" id="2.130.10.10">
    <property type="entry name" value="YVTN repeat-like/Quinoprotein amine dehydrogenase"/>
    <property type="match status" value="3"/>
</dbReference>
<dbReference type="EMBL" id="CP001669">
    <property type="protein sequence ID" value="AFZ79278.1"/>
    <property type="molecule type" value="Genomic_DNA"/>
</dbReference>
<feature type="compositionally biased region" description="Polar residues" evidence="1">
    <location>
        <begin position="709"/>
        <end position="723"/>
    </location>
</feature>
<accession>L0AVK7</accession>
<dbReference type="SUPFAM" id="SSF82171">
    <property type="entry name" value="DPP6 N-terminal domain-like"/>
    <property type="match status" value="1"/>
</dbReference>
<dbReference type="InterPro" id="IPR031120">
    <property type="entry name" value="HIR1-like"/>
</dbReference>
<dbReference type="VEuPathDB" id="PiroplasmaDB:BEWA_021260"/>